<evidence type="ECO:0000259" key="2">
    <source>
        <dbReference type="PROSITE" id="PS51294"/>
    </source>
</evidence>
<dbReference type="Proteomes" id="UP000179807">
    <property type="component" value="Unassembled WGS sequence"/>
</dbReference>
<dbReference type="AlphaFoldDB" id="A0A1J4K4N4"/>
<comment type="caution">
    <text evidence="3">The sequence shown here is derived from an EMBL/GenBank/DDBJ whole genome shotgun (WGS) entry which is preliminary data.</text>
</comment>
<protein>
    <submittedName>
        <fullName evidence="3">Myb-like DNA-binding domain containing protein</fullName>
    </submittedName>
</protein>
<evidence type="ECO:0000313" key="3">
    <source>
        <dbReference type="EMBL" id="OHT06155.1"/>
    </source>
</evidence>
<keyword evidence="4" id="KW-1185">Reference proteome</keyword>
<reference evidence="3" key="1">
    <citation type="submission" date="2016-10" db="EMBL/GenBank/DDBJ databases">
        <authorList>
            <person name="Benchimol M."/>
            <person name="Almeida L.G."/>
            <person name="Vasconcelos A.T."/>
            <person name="Perreira-Neves A."/>
            <person name="Rosa I.A."/>
            <person name="Tasca T."/>
            <person name="Bogo M.R."/>
            <person name="de Souza W."/>
        </authorList>
    </citation>
    <scope>NUCLEOTIDE SEQUENCE [LARGE SCALE GENOMIC DNA]</scope>
    <source>
        <strain evidence="3">K</strain>
    </source>
</reference>
<name>A0A1J4K4N4_9EUKA</name>
<dbReference type="Gene3D" id="1.10.10.60">
    <property type="entry name" value="Homeodomain-like"/>
    <property type="match status" value="2"/>
</dbReference>
<dbReference type="PANTHER" id="PTHR45614:SF69">
    <property type="entry name" value="CHROMOSOME UNDETERMINED SCAFFOLD_38, WHOLE GENOME SHOTGUN SEQUENCE"/>
    <property type="match status" value="1"/>
</dbReference>
<dbReference type="GO" id="GO:0005634">
    <property type="term" value="C:nucleus"/>
    <property type="evidence" value="ECO:0007669"/>
    <property type="project" value="TreeGrafter"/>
</dbReference>
<accession>A0A1J4K4N4</accession>
<organism evidence="3 4">
    <name type="scientific">Tritrichomonas foetus</name>
    <dbReference type="NCBI Taxonomy" id="1144522"/>
    <lineage>
        <taxon>Eukaryota</taxon>
        <taxon>Metamonada</taxon>
        <taxon>Parabasalia</taxon>
        <taxon>Tritrichomonadida</taxon>
        <taxon>Tritrichomonadidae</taxon>
        <taxon>Tritrichomonas</taxon>
    </lineage>
</organism>
<feature type="domain" description="Myb-like" evidence="1">
    <location>
        <begin position="8"/>
        <end position="59"/>
    </location>
</feature>
<feature type="domain" description="HTH myb-type" evidence="2">
    <location>
        <begin position="8"/>
        <end position="63"/>
    </location>
</feature>
<dbReference type="Pfam" id="PF00249">
    <property type="entry name" value="Myb_DNA-binding"/>
    <property type="match status" value="2"/>
</dbReference>
<dbReference type="SUPFAM" id="SSF46689">
    <property type="entry name" value="Homeodomain-like"/>
    <property type="match status" value="1"/>
</dbReference>
<evidence type="ECO:0000313" key="4">
    <source>
        <dbReference type="Proteomes" id="UP000179807"/>
    </source>
</evidence>
<dbReference type="GO" id="GO:0000981">
    <property type="term" value="F:DNA-binding transcription factor activity, RNA polymerase II-specific"/>
    <property type="evidence" value="ECO:0007669"/>
    <property type="project" value="TreeGrafter"/>
</dbReference>
<proteinExistence type="predicted"/>
<feature type="domain" description="Myb-like" evidence="1">
    <location>
        <begin position="68"/>
        <end position="110"/>
    </location>
</feature>
<dbReference type="VEuPathDB" id="TrichDB:TRFO_25958"/>
<dbReference type="PANTHER" id="PTHR45614">
    <property type="entry name" value="MYB PROTEIN-RELATED"/>
    <property type="match status" value="1"/>
</dbReference>
<dbReference type="PROSITE" id="PS50090">
    <property type="entry name" value="MYB_LIKE"/>
    <property type="match status" value="2"/>
</dbReference>
<dbReference type="InterPro" id="IPR050560">
    <property type="entry name" value="MYB_TF"/>
</dbReference>
<dbReference type="SMART" id="SM00717">
    <property type="entry name" value="SANT"/>
    <property type="match status" value="2"/>
</dbReference>
<dbReference type="InterPro" id="IPR001005">
    <property type="entry name" value="SANT/Myb"/>
</dbReference>
<dbReference type="RefSeq" id="XP_068359291.1">
    <property type="nucleotide sequence ID" value="XM_068504659.1"/>
</dbReference>
<dbReference type="GeneID" id="94839363"/>
<dbReference type="PROSITE" id="PS51294">
    <property type="entry name" value="HTH_MYB"/>
    <property type="match status" value="2"/>
</dbReference>
<sequence>MSRKRLAHERLRHCAFSHEEDACLKLNIDQLDTNAWNKVADNMKRRSARQCKERYYVLTRRIESSRTWTKEEDLLLYNKCIEFGPKWHLLEAFFVDRNSQSLKNRWYKLQSKAEYDSLMTFATEEKKKQQEIEFWQTLEYDQDLDPTELLTGDRGQIYPVMTSHEYDAIW</sequence>
<dbReference type="GO" id="GO:0000978">
    <property type="term" value="F:RNA polymerase II cis-regulatory region sequence-specific DNA binding"/>
    <property type="evidence" value="ECO:0007669"/>
    <property type="project" value="TreeGrafter"/>
</dbReference>
<dbReference type="EMBL" id="MLAK01000735">
    <property type="protein sequence ID" value="OHT06155.1"/>
    <property type="molecule type" value="Genomic_DNA"/>
</dbReference>
<dbReference type="InterPro" id="IPR009057">
    <property type="entry name" value="Homeodomain-like_sf"/>
</dbReference>
<feature type="domain" description="HTH myb-type" evidence="2">
    <location>
        <begin position="66"/>
        <end position="114"/>
    </location>
</feature>
<dbReference type="CDD" id="cd00167">
    <property type="entry name" value="SANT"/>
    <property type="match status" value="2"/>
</dbReference>
<dbReference type="InterPro" id="IPR017930">
    <property type="entry name" value="Myb_dom"/>
</dbReference>
<evidence type="ECO:0000259" key="1">
    <source>
        <dbReference type="PROSITE" id="PS50090"/>
    </source>
</evidence>
<gene>
    <name evidence="3" type="ORF">TRFO_25958</name>
</gene>